<protein>
    <recommendedName>
        <fullName evidence="4">HTH marR-type domain-containing protein</fullName>
    </recommendedName>
</protein>
<sequence>MTAHQQNPELAMLRAAETFWRTLRDASAPLVRGIDCSRATAALIRTLATRAREGNPTQVGDVAHLMRVDVSVASRQVSQLVDDGLVERIVDTDDRRARTLHLTPAGVARAEEIEAALAERTADLFADWDDRDLAAATEMLVRLSATFDRASVLPDRTPA</sequence>
<evidence type="ECO:0000313" key="5">
    <source>
        <dbReference type="EMBL" id="GEA80342.1"/>
    </source>
</evidence>
<dbReference type="SUPFAM" id="SSF46785">
    <property type="entry name" value="Winged helix' DNA-binding domain"/>
    <property type="match status" value="1"/>
</dbReference>
<organism evidence="5 6">
    <name type="scientific">Cellulomonas uda</name>
    <dbReference type="NCBI Taxonomy" id="1714"/>
    <lineage>
        <taxon>Bacteria</taxon>
        <taxon>Bacillati</taxon>
        <taxon>Actinomycetota</taxon>
        <taxon>Actinomycetes</taxon>
        <taxon>Micrococcales</taxon>
        <taxon>Cellulomonadaceae</taxon>
        <taxon>Cellulomonas</taxon>
    </lineage>
</organism>
<keyword evidence="6" id="KW-1185">Reference proteome</keyword>
<dbReference type="EMBL" id="BJLP01000009">
    <property type="protein sequence ID" value="GEA80342.1"/>
    <property type="molecule type" value="Genomic_DNA"/>
</dbReference>
<gene>
    <name evidence="5" type="ORF">CUD01_07860</name>
</gene>
<keyword evidence="2" id="KW-0238">DNA-binding</keyword>
<dbReference type="PROSITE" id="PS50995">
    <property type="entry name" value="HTH_MARR_2"/>
    <property type="match status" value="1"/>
</dbReference>
<dbReference type="PANTHER" id="PTHR33164:SF57">
    <property type="entry name" value="MARR-FAMILY TRANSCRIPTIONAL REGULATOR"/>
    <property type="match status" value="1"/>
</dbReference>
<evidence type="ECO:0000259" key="4">
    <source>
        <dbReference type="PROSITE" id="PS50995"/>
    </source>
</evidence>
<dbReference type="InterPro" id="IPR036390">
    <property type="entry name" value="WH_DNA-bd_sf"/>
</dbReference>
<evidence type="ECO:0000256" key="2">
    <source>
        <dbReference type="ARBA" id="ARBA00023125"/>
    </source>
</evidence>
<comment type="caution">
    <text evidence="5">The sequence shown here is derived from an EMBL/GenBank/DDBJ whole genome shotgun (WGS) entry which is preliminary data.</text>
</comment>
<dbReference type="PROSITE" id="PS01117">
    <property type="entry name" value="HTH_MARR_1"/>
    <property type="match status" value="1"/>
</dbReference>
<dbReference type="Pfam" id="PF01047">
    <property type="entry name" value="MarR"/>
    <property type="match status" value="1"/>
</dbReference>
<keyword evidence="1" id="KW-0805">Transcription regulation</keyword>
<dbReference type="InterPro" id="IPR000835">
    <property type="entry name" value="HTH_MarR-typ"/>
</dbReference>
<proteinExistence type="predicted"/>
<evidence type="ECO:0000256" key="1">
    <source>
        <dbReference type="ARBA" id="ARBA00023015"/>
    </source>
</evidence>
<dbReference type="GO" id="GO:0003700">
    <property type="term" value="F:DNA-binding transcription factor activity"/>
    <property type="evidence" value="ECO:0007669"/>
    <property type="project" value="InterPro"/>
</dbReference>
<dbReference type="InterPro" id="IPR039422">
    <property type="entry name" value="MarR/SlyA-like"/>
</dbReference>
<dbReference type="RefSeq" id="WP_141318915.1">
    <property type="nucleotide sequence ID" value="NZ_BJLP01000009.1"/>
</dbReference>
<reference evidence="5 6" key="1">
    <citation type="submission" date="2019-06" db="EMBL/GenBank/DDBJ databases">
        <title>Whole genome shotgun sequence of Cellulomonas uda NBRC 3747.</title>
        <authorList>
            <person name="Hosoyama A."/>
            <person name="Uohara A."/>
            <person name="Ohji S."/>
            <person name="Ichikawa N."/>
        </authorList>
    </citation>
    <scope>NUCLEOTIDE SEQUENCE [LARGE SCALE GENOMIC DNA]</scope>
    <source>
        <strain evidence="5 6">NBRC 3747</strain>
    </source>
</reference>
<dbReference type="SMART" id="SM00347">
    <property type="entry name" value="HTH_MARR"/>
    <property type="match status" value="1"/>
</dbReference>
<dbReference type="PANTHER" id="PTHR33164">
    <property type="entry name" value="TRANSCRIPTIONAL REGULATOR, MARR FAMILY"/>
    <property type="match status" value="1"/>
</dbReference>
<dbReference type="GO" id="GO:0003677">
    <property type="term" value="F:DNA binding"/>
    <property type="evidence" value="ECO:0007669"/>
    <property type="project" value="UniProtKB-KW"/>
</dbReference>
<name>A0A4Y3K8P3_CELUD</name>
<dbReference type="InterPro" id="IPR023187">
    <property type="entry name" value="Tscrpt_reg_MarR-type_CS"/>
</dbReference>
<dbReference type="Proteomes" id="UP000315842">
    <property type="component" value="Unassembled WGS sequence"/>
</dbReference>
<accession>A0A4Y3K8P3</accession>
<evidence type="ECO:0000256" key="3">
    <source>
        <dbReference type="ARBA" id="ARBA00023163"/>
    </source>
</evidence>
<feature type="domain" description="HTH marR-type" evidence="4">
    <location>
        <begin position="9"/>
        <end position="145"/>
    </location>
</feature>
<evidence type="ECO:0000313" key="6">
    <source>
        <dbReference type="Proteomes" id="UP000315842"/>
    </source>
</evidence>
<dbReference type="Gene3D" id="1.10.10.10">
    <property type="entry name" value="Winged helix-like DNA-binding domain superfamily/Winged helix DNA-binding domain"/>
    <property type="match status" value="1"/>
</dbReference>
<dbReference type="AlphaFoldDB" id="A0A4Y3K8P3"/>
<dbReference type="InterPro" id="IPR036388">
    <property type="entry name" value="WH-like_DNA-bd_sf"/>
</dbReference>
<dbReference type="GO" id="GO:0006950">
    <property type="term" value="P:response to stress"/>
    <property type="evidence" value="ECO:0007669"/>
    <property type="project" value="TreeGrafter"/>
</dbReference>
<keyword evidence="3" id="KW-0804">Transcription</keyword>